<keyword evidence="3" id="KW-1185">Reference proteome</keyword>
<protein>
    <submittedName>
        <fullName evidence="2">Uncharacterized protein</fullName>
    </submittedName>
</protein>
<evidence type="ECO:0000313" key="3">
    <source>
        <dbReference type="Proteomes" id="UP000655225"/>
    </source>
</evidence>
<dbReference type="Proteomes" id="UP000655225">
    <property type="component" value="Unassembled WGS sequence"/>
</dbReference>
<dbReference type="Gene3D" id="3.40.50.2000">
    <property type="entry name" value="Glycogen Phosphorylase B"/>
    <property type="match status" value="1"/>
</dbReference>
<name>A0A835D915_TETSI</name>
<gene>
    <name evidence="2" type="ORF">HHK36_022639</name>
</gene>
<evidence type="ECO:0000313" key="2">
    <source>
        <dbReference type="EMBL" id="KAF8392297.1"/>
    </source>
</evidence>
<organism evidence="2 3">
    <name type="scientific">Tetracentron sinense</name>
    <name type="common">Spur-leaf</name>
    <dbReference type="NCBI Taxonomy" id="13715"/>
    <lineage>
        <taxon>Eukaryota</taxon>
        <taxon>Viridiplantae</taxon>
        <taxon>Streptophyta</taxon>
        <taxon>Embryophyta</taxon>
        <taxon>Tracheophyta</taxon>
        <taxon>Spermatophyta</taxon>
        <taxon>Magnoliopsida</taxon>
        <taxon>Trochodendrales</taxon>
        <taxon>Trochodendraceae</taxon>
        <taxon>Tetracentron</taxon>
    </lineage>
</organism>
<evidence type="ECO:0000256" key="1">
    <source>
        <dbReference type="ARBA" id="ARBA00009995"/>
    </source>
</evidence>
<dbReference type="InterPro" id="IPR050481">
    <property type="entry name" value="UDP-glycosyltransf_plant"/>
</dbReference>
<sequence>MQLERLFFIVGGTRFSRGCRLLYRWRCAEQKLNTFELVKYLGLAVEMSMDYREGGGDLVLAEEVEREVRSVMDCDNKVRKRVKEMGEKSRKALMEGGNKLIDALKEEHLVPVSWWCEKNKRMVRLAGD</sequence>
<comment type="caution">
    <text evidence="2">The sequence shown here is derived from an EMBL/GenBank/DDBJ whole genome shotgun (WGS) entry which is preliminary data.</text>
</comment>
<reference evidence="2 3" key="1">
    <citation type="submission" date="2020-04" db="EMBL/GenBank/DDBJ databases">
        <title>Plant Genome Project.</title>
        <authorList>
            <person name="Zhang R.-G."/>
        </authorList>
    </citation>
    <scope>NUCLEOTIDE SEQUENCE [LARGE SCALE GENOMIC DNA]</scope>
    <source>
        <strain evidence="2">YNK0</strain>
        <tissue evidence="2">Leaf</tissue>
    </source>
</reference>
<dbReference type="EMBL" id="JABCRI010000016">
    <property type="protein sequence ID" value="KAF8392297.1"/>
    <property type="molecule type" value="Genomic_DNA"/>
</dbReference>
<dbReference type="PANTHER" id="PTHR48048:SF45">
    <property type="entry name" value="GLYCOSYLTRANSFERASE"/>
    <property type="match status" value="1"/>
</dbReference>
<comment type="similarity">
    <text evidence="1">Belongs to the UDP-glycosyltransferase family.</text>
</comment>
<accession>A0A835D915</accession>
<proteinExistence type="inferred from homology"/>
<dbReference type="OrthoDB" id="1730756at2759"/>
<dbReference type="GO" id="GO:0035251">
    <property type="term" value="F:UDP-glucosyltransferase activity"/>
    <property type="evidence" value="ECO:0007669"/>
    <property type="project" value="InterPro"/>
</dbReference>
<dbReference type="SUPFAM" id="SSF53756">
    <property type="entry name" value="UDP-Glycosyltransferase/glycogen phosphorylase"/>
    <property type="match status" value="1"/>
</dbReference>
<dbReference type="PANTHER" id="PTHR48048">
    <property type="entry name" value="GLYCOSYLTRANSFERASE"/>
    <property type="match status" value="1"/>
</dbReference>
<dbReference type="AlphaFoldDB" id="A0A835D915"/>